<evidence type="ECO:0000313" key="2">
    <source>
        <dbReference type="EMBL" id="RXI44404.1"/>
    </source>
</evidence>
<feature type="transmembrane region" description="Helical" evidence="1">
    <location>
        <begin position="33"/>
        <end position="54"/>
    </location>
</feature>
<dbReference type="EMBL" id="QMAP01000018">
    <property type="protein sequence ID" value="RXI44404.1"/>
    <property type="molecule type" value="Genomic_DNA"/>
</dbReference>
<proteinExistence type="predicted"/>
<evidence type="ECO:0000313" key="5">
    <source>
        <dbReference type="Proteomes" id="UP000290921"/>
    </source>
</evidence>
<organism evidence="2 5">
    <name type="scientific">Clostridium tetani</name>
    <dbReference type="NCBI Taxonomy" id="1513"/>
    <lineage>
        <taxon>Bacteria</taxon>
        <taxon>Bacillati</taxon>
        <taxon>Bacillota</taxon>
        <taxon>Clostridia</taxon>
        <taxon>Eubacteriales</taxon>
        <taxon>Clostridiaceae</taxon>
        <taxon>Clostridium</taxon>
    </lineage>
</organism>
<evidence type="ECO:0000313" key="3">
    <source>
        <dbReference type="EMBL" id="RXI59198.1"/>
    </source>
</evidence>
<accession>A0A4Q0UZP9</accession>
<reference evidence="4 5" key="1">
    <citation type="submission" date="2018-06" db="EMBL/GenBank/DDBJ databases">
        <title>Genome conservation of Clostridium tetani.</title>
        <authorList>
            <person name="Bruggemann H."/>
            <person name="Popoff M.R."/>
        </authorList>
    </citation>
    <scope>NUCLEOTIDE SEQUENCE [LARGE SCALE GENOMIC DNA]</scope>
    <source>
        <strain evidence="2 5">2017.061</strain>
        <strain evidence="3 4">63.05</strain>
    </source>
</reference>
<keyword evidence="1" id="KW-0472">Membrane</keyword>
<dbReference type="Proteomes" id="UP000290273">
    <property type="component" value="Unassembled WGS sequence"/>
</dbReference>
<dbReference type="Proteomes" id="UP000290921">
    <property type="component" value="Unassembled WGS sequence"/>
</dbReference>
<protein>
    <submittedName>
        <fullName evidence="2">Pro-sigmaK processing inhibitor BofA</fullName>
    </submittedName>
</protein>
<evidence type="ECO:0000256" key="1">
    <source>
        <dbReference type="SAM" id="Phobius"/>
    </source>
</evidence>
<comment type="caution">
    <text evidence="2">The sequence shown here is derived from an EMBL/GenBank/DDBJ whole genome shotgun (WGS) entry which is preliminary data.</text>
</comment>
<sequence>MTLEYIGYFLVAILGLVIIVKIFAWPLAVLTKLIINGIMGAVLLVLVNMIGGIFNLQIGINAVTALIAGFFGVPGVIFLIIFSLLL</sequence>
<dbReference type="InterPro" id="IPR010001">
    <property type="entry name" value="BofA"/>
</dbReference>
<feature type="transmembrane region" description="Helical" evidence="1">
    <location>
        <begin position="6"/>
        <end position="26"/>
    </location>
</feature>
<dbReference type="Pfam" id="PF07441">
    <property type="entry name" value="BofA"/>
    <property type="match status" value="1"/>
</dbReference>
<dbReference type="RefSeq" id="WP_039260423.1">
    <property type="nucleotide sequence ID" value="NZ_AP026806.1"/>
</dbReference>
<name>A0A4Q0UZP9_CLOTA</name>
<keyword evidence="1" id="KW-0812">Transmembrane</keyword>
<feature type="transmembrane region" description="Helical" evidence="1">
    <location>
        <begin position="60"/>
        <end position="85"/>
    </location>
</feature>
<dbReference type="AlphaFoldDB" id="A0A4Q0UZP9"/>
<dbReference type="NCBIfam" id="TIGR02862">
    <property type="entry name" value="spore_BofA"/>
    <property type="match status" value="1"/>
</dbReference>
<gene>
    <name evidence="2" type="ORF">DP130_13285</name>
    <name evidence="3" type="ORF">DP131_00150</name>
</gene>
<keyword evidence="1" id="KW-1133">Transmembrane helix</keyword>
<evidence type="ECO:0000313" key="4">
    <source>
        <dbReference type="Proteomes" id="UP000290273"/>
    </source>
</evidence>
<dbReference type="EMBL" id="QMAU01000009">
    <property type="protein sequence ID" value="RXI59198.1"/>
    <property type="molecule type" value="Genomic_DNA"/>
</dbReference>